<dbReference type="InterPro" id="IPR049517">
    <property type="entry name" value="ACX-like_C"/>
</dbReference>
<dbReference type="Pfam" id="PF19278">
    <property type="entry name" value="Hydant_A_C"/>
    <property type="match status" value="1"/>
</dbReference>
<feature type="compositionally biased region" description="Basic and acidic residues" evidence="2">
    <location>
        <begin position="1222"/>
        <end position="1231"/>
    </location>
</feature>
<dbReference type="Pfam" id="PF05378">
    <property type="entry name" value="Hydant_A_N"/>
    <property type="match status" value="1"/>
</dbReference>
<dbReference type="InterPro" id="IPR002821">
    <property type="entry name" value="Hydantoinase_A"/>
</dbReference>
<dbReference type="PANTHER" id="PTHR11365">
    <property type="entry name" value="5-OXOPROLINASE RELATED"/>
    <property type="match status" value="1"/>
</dbReference>
<dbReference type="InterPro" id="IPR008040">
    <property type="entry name" value="Hydant_A_N"/>
</dbReference>
<name>E4WTY0_OIKDI</name>
<evidence type="ECO:0000259" key="3">
    <source>
        <dbReference type="Pfam" id="PF01968"/>
    </source>
</evidence>
<dbReference type="InParanoid" id="E4WTY0"/>
<gene>
    <name evidence="7" type="ORF">GSOID_T00006157001</name>
</gene>
<feature type="domain" description="Hydantoinase A/oxoprolinase" evidence="3">
    <location>
        <begin position="207"/>
        <end position="499"/>
    </location>
</feature>
<keyword evidence="8" id="KW-1185">Reference proteome</keyword>
<dbReference type="GO" id="GO:0017168">
    <property type="term" value="F:5-oxoprolinase (ATP-hydrolyzing) activity"/>
    <property type="evidence" value="ECO:0007669"/>
    <property type="project" value="TreeGrafter"/>
</dbReference>
<dbReference type="Proteomes" id="UP000001307">
    <property type="component" value="Unassembled WGS sequence"/>
</dbReference>
<dbReference type="PANTHER" id="PTHR11365:SF2">
    <property type="entry name" value="5-OXOPROLINASE"/>
    <property type="match status" value="1"/>
</dbReference>
<evidence type="ECO:0000256" key="1">
    <source>
        <dbReference type="ARBA" id="ARBA00010403"/>
    </source>
</evidence>
<dbReference type="OrthoDB" id="3643at2759"/>
<dbReference type="GO" id="GO:0006749">
    <property type="term" value="P:glutathione metabolic process"/>
    <property type="evidence" value="ECO:0007669"/>
    <property type="project" value="TreeGrafter"/>
</dbReference>
<evidence type="ECO:0000313" key="8">
    <source>
        <dbReference type="Proteomes" id="UP000001307"/>
    </source>
</evidence>
<dbReference type="Pfam" id="PF02538">
    <property type="entry name" value="Hydantoinase_B"/>
    <property type="match status" value="1"/>
</dbReference>
<dbReference type="Pfam" id="PF01968">
    <property type="entry name" value="Hydantoinase_A"/>
    <property type="match status" value="1"/>
</dbReference>
<reference evidence="7" key="1">
    <citation type="journal article" date="2010" name="Science">
        <title>Plasticity of animal genome architecture unmasked by rapid evolution of a pelagic tunicate.</title>
        <authorList>
            <person name="Denoeud F."/>
            <person name="Henriet S."/>
            <person name="Mungpakdee S."/>
            <person name="Aury J.M."/>
            <person name="Da Silva C."/>
            <person name="Brinkmann H."/>
            <person name="Mikhaleva J."/>
            <person name="Olsen L.C."/>
            <person name="Jubin C."/>
            <person name="Canestro C."/>
            <person name="Bouquet J.M."/>
            <person name="Danks G."/>
            <person name="Poulain J."/>
            <person name="Campsteijn C."/>
            <person name="Adamski M."/>
            <person name="Cross I."/>
            <person name="Yadetie F."/>
            <person name="Muffato M."/>
            <person name="Louis A."/>
            <person name="Butcher S."/>
            <person name="Tsagkogeorga G."/>
            <person name="Konrad A."/>
            <person name="Singh S."/>
            <person name="Jensen M.F."/>
            <person name="Cong E.H."/>
            <person name="Eikeseth-Otteraa H."/>
            <person name="Noel B."/>
            <person name="Anthouard V."/>
            <person name="Porcel B.M."/>
            <person name="Kachouri-Lafond R."/>
            <person name="Nishino A."/>
            <person name="Ugolini M."/>
            <person name="Chourrout P."/>
            <person name="Nishida H."/>
            <person name="Aasland R."/>
            <person name="Huzurbazar S."/>
            <person name="Westhof E."/>
            <person name="Delsuc F."/>
            <person name="Lehrach H."/>
            <person name="Reinhardt R."/>
            <person name="Weissenbach J."/>
            <person name="Roy S.W."/>
            <person name="Artiguenave F."/>
            <person name="Postlethwait J.H."/>
            <person name="Manak J.R."/>
            <person name="Thompson E.M."/>
            <person name="Jaillon O."/>
            <person name="Du Pasquier L."/>
            <person name="Boudinot P."/>
            <person name="Liberles D.A."/>
            <person name="Volff J.N."/>
            <person name="Philippe H."/>
            <person name="Lenhard B."/>
            <person name="Roest Crollius H."/>
            <person name="Wincker P."/>
            <person name="Chourrout D."/>
        </authorList>
    </citation>
    <scope>NUCLEOTIDE SEQUENCE [LARGE SCALE GENOMIC DNA]</scope>
</reference>
<sequence>MFHFAIDRGGTFTDVIVKLPSGELQVLKLLSVNPEYPDAPREAIRRVLNTPKGKPIDHSQIGSIRMGTTVATNALLERKGTTTGLVITKGFKDVVDIGTQDRPDIFDIKASRPKPLYDDVVEIEERVIPATSTGEKYVVRKAISETDVREKLKSLLDKNIRSLAVILCHGYAFHEHELLIERIAIELGFDHIAVSHKVMPMVKMVPRGQTTVVDAYLTPTINEYVRNFRSGFANSEKLNKKILFMRSDGGLTPVESFFGSRAVLSGPAGGVRGYAAATYERLEKKAPCIGFDMGGTSTDVSRWAGQAEIVYEGRAANVQLQVPQLDIQTVAAGGGSILSFRGGLLQVGPESASAFPGPACYRRGGPATVTDANLVLGRIQPDYFPKIFGPNEDQSLDKEASLKMLQELANSVNKAEKTKKSVYEIAEGFIRVANEAMCRPIRNLTQARGFDCRTHVLSCFGGAGGQHACAIAKSLKIKTISLHKFAGILSAFGISTSPIVVEKQEPAGSKIMDEDNLKIILANLTRLAESCKDDLKEKEFRDDQIVLERFLRLRYRGTDFPLMISENDLQGSSSSDWTTEFTEKYTKEFGFHLKDREIFIDDLRVRAEARTGAFSESKKRSGMLNSIGQTELFLEGVQKKVKIFNLEDLPAGSEIVGPAMILCGTSTAIIEPSWTVKIDTFGDIFMHFSETEVESENKEEKVADPVLLSIFGHRFMSIAEQMGRVLQRTAISTNIKERLDFSCALFGPDGGLVSNAPHIPVHLGAMQQAVQFQLTAQKKLVPGDVILSNHPEAGGSHLPDLTIITPVFIDEDKPSFFIANRGHHADIGGLTPGSMPPMSTSINEEGAIFRSFKIVSAGIFQESSLVAHLNEPAKHANCTGTRNLADNLADLHAQIAANVRGGQLVKELIEEYTFTRVHKYMNWIQAAAEDSVRNLLKNSVKRIGAEVFDAEDFMDDGTRISLKVTINPSSGDSIFDFTASDPEVYGNLNAPRAVTYSAVIYCLRCLIGYDVPLNQGCLNPVEIKLKKGTILSPSETSAVVGGNVLTSQRVVDVVLKAFRAAAASSGCMNNFCFGDGSVGYYETICGGAGAGPGWTGTSAVHTHMTNTRITDPEIMENRYAVILEEFSIRKGSGGAGEFKGGDGVIRKVRFRKPMDASLLTERRVNTPYGLKGGQNGSKGNNLIHKSSIGTLMRLPPRCQLTLETNDMIELQTPGGGGYGDFATKRNAESQPRRRSKRLKN</sequence>
<accession>E4WTY0</accession>
<dbReference type="GO" id="GO:0005829">
    <property type="term" value="C:cytosol"/>
    <property type="evidence" value="ECO:0007669"/>
    <property type="project" value="TreeGrafter"/>
</dbReference>
<evidence type="ECO:0000259" key="5">
    <source>
        <dbReference type="Pfam" id="PF05378"/>
    </source>
</evidence>
<evidence type="ECO:0000259" key="6">
    <source>
        <dbReference type="Pfam" id="PF19278"/>
    </source>
</evidence>
<organism evidence="7">
    <name type="scientific">Oikopleura dioica</name>
    <name type="common">Tunicate</name>
    <dbReference type="NCBI Taxonomy" id="34765"/>
    <lineage>
        <taxon>Eukaryota</taxon>
        <taxon>Metazoa</taxon>
        <taxon>Chordata</taxon>
        <taxon>Tunicata</taxon>
        <taxon>Appendicularia</taxon>
        <taxon>Copelata</taxon>
        <taxon>Oikopleuridae</taxon>
        <taxon>Oikopleura</taxon>
    </lineage>
</organism>
<protein>
    <recommendedName>
        <fullName evidence="9">5-oxoprolinase</fullName>
    </recommendedName>
</protein>
<feature type="domain" description="Acetophenone carboxylase-like C-terminal" evidence="6">
    <location>
        <begin position="522"/>
        <end position="682"/>
    </location>
</feature>
<feature type="region of interest" description="Disordered" evidence="2">
    <location>
        <begin position="1209"/>
        <end position="1240"/>
    </location>
</feature>
<comment type="similarity">
    <text evidence="1">Belongs to the oxoprolinase family.</text>
</comment>
<dbReference type="InterPro" id="IPR045079">
    <property type="entry name" value="Oxoprolinase-like"/>
</dbReference>
<feature type="domain" description="Hydantoinase/oxoprolinase N-terminal" evidence="5">
    <location>
        <begin position="4"/>
        <end position="186"/>
    </location>
</feature>
<dbReference type="FunCoup" id="E4WTY0">
    <property type="interactions" value="32"/>
</dbReference>
<dbReference type="InterPro" id="IPR003692">
    <property type="entry name" value="Hydantoinase_B"/>
</dbReference>
<evidence type="ECO:0008006" key="9">
    <source>
        <dbReference type="Google" id="ProtNLM"/>
    </source>
</evidence>
<evidence type="ECO:0000256" key="2">
    <source>
        <dbReference type="SAM" id="MobiDB-lite"/>
    </source>
</evidence>
<dbReference type="EMBL" id="FN653016">
    <property type="protein sequence ID" value="CBY07073.1"/>
    <property type="molecule type" value="Genomic_DNA"/>
</dbReference>
<evidence type="ECO:0000313" key="7">
    <source>
        <dbReference type="EMBL" id="CBY07073.1"/>
    </source>
</evidence>
<proteinExistence type="inferred from homology"/>
<dbReference type="AlphaFoldDB" id="E4WTY0"/>
<feature type="domain" description="Hydantoinase B/oxoprolinase" evidence="4">
    <location>
        <begin position="704"/>
        <end position="1220"/>
    </location>
</feature>
<evidence type="ECO:0000259" key="4">
    <source>
        <dbReference type="Pfam" id="PF02538"/>
    </source>
</evidence>